<protein>
    <submittedName>
        <fullName evidence="1">Uncharacterized protein</fullName>
    </submittedName>
</protein>
<sequence>MARFNPSDHKFTYFSRPGIVETWFSAHLSKLDSDNSQRHALKGVREDRNIVSSAGSTSAINTKILVIRLRSGHGAASELLT</sequence>
<name>A0A0C2WTW8_AMAMK</name>
<accession>A0A0C2WTW8</accession>
<evidence type="ECO:0000313" key="2">
    <source>
        <dbReference type="Proteomes" id="UP000054549"/>
    </source>
</evidence>
<dbReference type="AlphaFoldDB" id="A0A0C2WTW8"/>
<dbReference type="EMBL" id="KN818309">
    <property type="protein sequence ID" value="KIL59788.1"/>
    <property type="molecule type" value="Genomic_DNA"/>
</dbReference>
<reference evidence="1 2" key="1">
    <citation type="submission" date="2014-04" db="EMBL/GenBank/DDBJ databases">
        <title>Evolutionary Origins and Diversification of the Mycorrhizal Mutualists.</title>
        <authorList>
            <consortium name="DOE Joint Genome Institute"/>
            <consortium name="Mycorrhizal Genomics Consortium"/>
            <person name="Kohler A."/>
            <person name="Kuo A."/>
            <person name="Nagy L.G."/>
            <person name="Floudas D."/>
            <person name="Copeland A."/>
            <person name="Barry K.W."/>
            <person name="Cichocki N."/>
            <person name="Veneault-Fourrey C."/>
            <person name="LaButti K."/>
            <person name="Lindquist E.A."/>
            <person name="Lipzen A."/>
            <person name="Lundell T."/>
            <person name="Morin E."/>
            <person name="Murat C."/>
            <person name="Riley R."/>
            <person name="Ohm R."/>
            <person name="Sun H."/>
            <person name="Tunlid A."/>
            <person name="Henrissat B."/>
            <person name="Grigoriev I.V."/>
            <person name="Hibbett D.S."/>
            <person name="Martin F."/>
        </authorList>
    </citation>
    <scope>NUCLEOTIDE SEQUENCE [LARGE SCALE GENOMIC DNA]</scope>
    <source>
        <strain evidence="1 2">Koide BX008</strain>
    </source>
</reference>
<gene>
    <name evidence="1" type="ORF">M378DRAFT_168787</name>
</gene>
<organism evidence="1 2">
    <name type="scientific">Amanita muscaria (strain Koide BX008)</name>
    <dbReference type="NCBI Taxonomy" id="946122"/>
    <lineage>
        <taxon>Eukaryota</taxon>
        <taxon>Fungi</taxon>
        <taxon>Dikarya</taxon>
        <taxon>Basidiomycota</taxon>
        <taxon>Agaricomycotina</taxon>
        <taxon>Agaricomycetes</taxon>
        <taxon>Agaricomycetidae</taxon>
        <taxon>Agaricales</taxon>
        <taxon>Pluteineae</taxon>
        <taxon>Amanitaceae</taxon>
        <taxon>Amanita</taxon>
    </lineage>
</organism>
<dbReference type="Proteomes" id="UP000054549">
    <property type="component" value="Unassembled WGS sequence"/>
</dbReference>
<dbReference type="HOGENOM" id="CLU_2573428_0_0_1"/>
<evidence type="ECO:0000313" key="1">
    <source>
        <dbReference type="EMBL" id="KIL59788.1"/>
    </source>
</evidence>
<proteinExistence type="predicted"/>
<keyword evidence="2" id="KW-1185">Reference proteome</keyword>
<dbReference type="InParanoid" id="A0A0C2WTW8"/>